<comment type="subcellular location">
    <subcellularLocation>
        <location evidence="1">Cell membrane</location>
        <topology evidence="1">Single-pass type I membrane protein</topology>
    </subcellularLocation>
</comment>
<dbReference type="InterPro" id="IPR000152">
    <property type="entry name" value="EGF-type_Asp/Asn_hydroxyl_site"/>
</dbReference>
<feature type="disulfide bond" evidence="14">
    <location>
        <begin position="150"/>
        <end position="168"/>
    </location>
</feature>
<dbReference type="SUPFAM" id="SSF57184">
    <property type="entry name" value="Growth factor receptor domain"/>
    <property type="match status" value="1"/>
</dbReference>
<evidence type="ECO:0000256" key="3">
    <source>
        <dbReference type="ARBA" id="ARBA00022536"/>
    </source>
</evidence>
<dbReference type="PRINTS" id="PR00261">
    <property type="entry name" value="LDLRECEPTOR"/>
</dbReference>
<evidence type="ECO:0000256" key="1">
    <source>
        <dbReference type="ARBA" id="ARBA00004251"/>
    </source>
</evidence>
<feature type="disulfide bond" evidence="14">
    <location>
        <begin position="162"/>
        <end position="177"/>
    </location>
</feature>
<evidence type="ECO:0000256" key="17">
    <source>
        <dbReference type="SAM" id="Phobius"/>
    </source>
</evidence>
<feature type="repeat" description="LDL-receptor class B" evidence="15">
    <location>
        <begin position="1465"/>
        <end position="1508"/>
    </location>
</feature>
<dbReference type="InterPro" id="IPR049883">
    <property type="entry name" value="NOTCH1_EGF-like"/>
</dbReference>
<evidence type="ECO:0000256" key="14">
    <source>
        <dbReference type="PROSITE-ProRule" id="PRU00124"/>
    </source>
</evidence>
<evidence type="ECO:0000256" key="13">
    <source>
        <dbReference type="PROSITE-ProRule" id="PRU00076"/>
    </source>
</evidence>
<dbReference type="Gene3D" id="4.10.400.10">
    <property type="entry name" value="Low-density Lipoprotein Receptor"/>
    <property type="match status" value="8"/>
</dbReference>
<feature type="repeat" description="LDL-receptor class B" evidence="15">
    <location>
        <begin position="1159"/>
        <end position="1202"/>
    </location>
</feature>
<dbReference type="GO" id="GO:0042562">
    <property type="term" value="F:hormone binding"/>
    <property type="evidence" value="ECO:0007669"/>
    <property type="project" value="TreeGrafter"/>
</dbReference>
<dbReference type="InterPro" id="IPR023415">
    <property type="entry name" value="LDLR_class-A_CS"/>
</dbReference>
<dbReference type="InterPro" id="IPR009030">
    <property type="entry name" value="Growth_fac_rcpt_cys_sf"/>
</dbReference>
<dbReference type="SMART" id="SM00179">
    <property type="entry name" value="EGF_CA"/>
    <property type="match status" value="4"/>
</dbReference>
<sequence length="1826" mass="203524">MKTAAVAVSFLAFLQAVSVGLSSAECNSCPNNDFMCGNKCVCIPNNWVCDGDEDCEDGSDEECEKCPETDFTCSNGHCIQMKWVCDKDNDCGDLSDELSCPQRNCSNDEFLCNNGNCVPKEWQCDGEDDCEDSSDEHCTHNECTSEEFQCGDGTCISKPWKCDGEPDCANGSDEQECDEKRPKCNKEEFQCKSTFKCIRREFLCDDENDCGDGEDETGCGNCQRGEFNCSSGICINKSWWCDGDFDCDDHSDEANCTLLPCTSEQFRCDSGFCIDKKLRCDGQKDCADHSDEKGCRPKKCRSDQFSCDGGKCLGLHKVCNGRNECQDGSDESSCDHVTSCAVNNGGCSHNCKPTPHGARCWCHPGYKLADNKTICRDIDECSLEGACSQICRNTEGSFQCSCVSGYQLKPDGRGCKALGGEAYLIFANRVDIRRVTPDKTDYTSILQGLQNAIALDFHHQKGLVFWSDVTLDVIKRAHLNGSNVMDIVSDGLENPGGLAIDWIHDKLFWTDAGTSRIEVSNLDGSSRKVILWQNLEKPRAIAAHPRQGQIFWTDWGTTPRIERAGMDGSLRMILANSSLFWPNGLTVDYAAERLYWADAKHHVIECANLDGTQRRTVISEGLPHPFALTIFEDELYWTDWYTKSINKANKFSGSRVETIRSSLFFPMDIHTFHPQRQPPAKNLCGANNGGCSHLCLPNESGFTCSCPTGLVLNKDRKNCAEVMDTFVLFSTQSDIRRISLDVGELMDVVIPLGGVQSAVGVEFDSITDSIYWTDVGADSIGMSSWDGKNEKVIASSSLDSPSGISFDWAAQNLYWTDSGNDRIEVCATQTKLRTVLIWRDLDHPRDIVVHPQRGYMFWTELGESAKIERASMDGTERQVIIGSNTTWPNGLGLDFETDHLYWVDAGTRTLESCTLSGGDRKAIISTGLQHPFGVTVFGQVVYWTDWDTGSIHYADKTTGGTQGVVASGFGQIMDLKVFHRKRSPVVTPCSQGNGGCSHICLLNPRGHTCACPTGIIMSSDGKQCQSEMRNFLIFTRRQEIRKISLEVEYFMDVVIPVGDLKNAIAIDVDVVEGKMYWTDTWLDKISRANLNGSNVEKIIEHGIHTADGLAVDSVGRKLYWTDDGHNRIQVANLDGTMVTVLIYEDLDKPRAIALHYDKGYIFWTDWGSNPRIERADMDGKNRQIIISEGIEWPNGLTIDRPTNRIIWADARKELIECADLSGKNRRKLVTKVSHPYGLTVAGNSIYWTDWRESSIHEANKNLVANVTRIKNNLHGIMDIHAVQFDGIQTHVNRCGKNNGGCSHLCLPNPRGISCLCPTGILMKEDGKTCRDAPTKYLLFAARESIRRISLDTSDYTDVYLSLPDLHNVIALDYDYHDNMVYYTDVYLDVIRRASLNGSQWLENIVLKELATTDGLAVDWIARNLYWTDSGHDVIEVSRLDGSSRKTIIQQGLFEPRAIALFPKKGLMFWTDWGAEPKIERAYLDGSSRKIIIDSQLGYPNALSIDYDTMRLYWVDAKLDKIETSDLAGRHRMTIIQNTPHPFGLTVFQDYIYWTDWQTEKLERANKLDGKNRVTIQSRLEGLMDVHIVAADRQTGINNCSFNNGGCTHLCLARPDGYVCACPNTQDARPCRTIPYHSAQDTPNIINIDINAVHPCSSEDKALGVCDEQSGDSASSTETADEDHDTVPYVVVAVTLGVLICLFIVAAFFVWKRQRRRHYNVEEFSALTYSNPTYQKASTETINSENRKTYALFRYHASDEQLTSCLGDTDCGMNHKETVALMHPHTTGLGDAHSALKVGSFKSRQTASDGASSERNSDIGYKSVLST</sequence>
<evidence type="ECO:0000256" key="6">
    <source>
        <dbReference type="ARBA" id="ARBA00022729"/>
    </source>
</evidence>
<dbReference type="Gene3D" id="2.120.10.30">
    <property type="entry name" value="TolB, C-terminal domain"/>
    <property type="match status" value="4"/>
</dbReference>
<evidence type="ECO:0000313" key="20">
    <source>
        <dbReference type="Proteomes" id="UP001165740"/>
    </source>
</evidence>
<organism evidence="20 21">
    <name type="scientific">Biomphalaria glabrata</name>
    <name type="common">Bloodfluke planorb</name>
    <name type="synonym">Freshwater snail</name>
    <dbReference type="NCBI Taxonomy" id="6526"/>
    <lineage>
        <taxon>Eukaryota</taxon>
        <taxon>Metazoa</taxon>
        <taxon>Spiralia</taxon>
        <taxon>Lophotrochozoa</taxon>
        <taxon>Mollusca</taxon>
        <taxon>Gastropoda</taxon>
        <taxon>Heterobranchia</taxon>
        <taxon>Euthyneura</taxon>
        <taxon>Panpulmonata</taxon>
        <taxon>Hygrophila</taxon>
        <taxon>Lymnaeoidea</taxon>
        <taxon>Planorbidae</taxon>
        <taxon>Biomphalaria</taxon>
    </lineage>
</organism>
<keyword evidence="11" id="KW-0675">Receptor</keyword>
<feature type="repeat" description="LDL-receptor class B" evidence="15">
    <location>
        <begin position="898"/>
        <end position="940"/>
    </location>
</feature>
<dbReference type="GeneID" id="106073702"/>
<feature type="disulfide bond" evidence="14">
    <location>
        <begin position="229"/>
        <end position="247"/>
    </location>
</feature>
<dbReference type="InterPro" id="IPR051221">
    <property type="entry name" value="LDLR-related"/>
</dbReference>
<evidence type="ECO:0000256" key="15">
    <source>
        <dbReference type="PROSITE-ProRule" id="PRU00461"/>
    </source>
</evidence>
<feature type="disulfide bond" evidence="14">
    <location>
        <begin position="280"/>
        <end position="295"/>
    </location>
</feature>
<dbReference type="InterPro" id="IPR036055">
    <property type="entry name" value="LDL_receptor-like_sf"/>
</dbReference>
<dbReference type="InterPro" id="IPR002172">
    <property type="entry name" value="LDrepeatLR_classA_rpt"/>
</dbReference>
<keyword evidence="5 17" id="KW-0812">Transmembrane</keyword>
<evidence type="ECO:0000259" key="19">
    <source>
        <dbReference type="PROSITE" id="PS50026"/>
    </source>
</evidence>
<feature type="disulfide bond" evidence="14">
    <location>
        <begin position="300"/>
        <end position="312"/>
    </location>
</feature>
<feature type="repeat" description="LDL-receptor class B" evidence="15">
    <location>
        <begin position="462"/>
        <end position="504"/>
    </location>
</feature>
<dbReference type="CDD" id="cd00112">
    <property type="entry name" value="LDLa"/>
    <property type="match status" value="8"/>
</dbReference>
<feature type="repeat" description="LDL-receptor class B" evidence="15">
    <location>
        <begin position="592"/>
        <end position="634"/>
    </location>
</feature>
<dbReference type="InterPro" id="IPR018097">
    <property type="entry name" value="EGF_Ca-bd_CS"/>
</dbReference>
<feature type="domain" description="EGF-like" evidence="19">
    <location>
        <begin position="377"/>
        <end position="416"/>
    </location>
</feature>
<dbReference type="Pfam" id="PF00057">
    <property type="entry name" value="Ldl_recept_a"/>
    <property type="match status" value="7"/>
</dbReference>
<feature type="transmembrane region" description="Helical" evidence="17">
    <location>
        <begin position="1688"/>
        <end position="1710"/>
    </location>
</feature>
<keyword evidence="2" id="KW-1003">Cell membrane</keyword>
<dbReference type="PROSITE" id="PS00010">
    <property type="entry name" value="ASX_HYDROXYL"/>
    <property type="match status" value="1"/>
</dbReference>
<feature type="chain" id="PRO_5040789637" evidence="18">
    <location>
        <begin position="25"/>
        <end position="1826"/>
    </location>
</feature>
<evidence type="ECO:0000256" key="7">
    <source>
        <dbReference type="ARBA" id="ARBA00022737"/>
    </source>
</evidence>
<evidence type="ECO:0000256" key="18">
    <source>
        <dbReference type="SAM" id="SignalP"/>
    </source>
</evidence>
<evidence type="ECO:0000256" key="11">
    <source>
        <dbReference type="ARBA" id="ARBA00023170"/>
    </source>
</evidence>
<dbReference type="PANTHER" id="PTHR22722:SF15">
    <property type="entry name" value="LOW-DENSITY LIPOPROTEIN RECEPTOR-RELATED"/>
    <property type="match status" value="1"/>
</dbReference>
<dbReference type="InterPro" id="IPR000742">
    <property type="entry name" value="EGF"/>
</dbReference>
<dbReference type="PROSITE" id="PS50068">
    <property type="entry name" value="LDLRA_2"/>
    <property type="match status" value="8"/>
</dbReference>
<feature type="disulfide bond" evidence="14">
    <location>
        <begin position="307"/>
        <end position="325"/>
    </location>
</feature>
<dbReference type="CDD" id="cd00054">
    <property type="entry name" value="EGF_CA"/>
    <property type="match status" value="1"/>
</dbReference>
<dbReference type="PROSITE" id="PS51120">
    <property type="entry name" value="LDLRB"/>
    <property type="match status" value="16"/>
</dbReference>
<comment type="caution">
    <text evidence="13">Lacks conserved residue(s) required for the propagation of feature annotation.</text>
</comment>
<feature type="compositionally biased region" description="Polar residues" evidence="16">
    <location>
        <begin position="1804"/>
        <end position="1813"/>
    </location>
</feature>
<feature type="repeat" description="LDL-receptor class B" evidence="15">
    <location>
        <begin position="505"/>
        <end position="547"/>
    </location>
</feature>
<dbReference type="GO" id="GO:0005509">
    <property type="term" value="F:calcium ion binding"/>
    <property type="evidence" value="ECO:0007669"/>
    <property type="project" value="InterPro"/>
</dbReference>
<reference evidence="21" key="1">
    <citation type="submission" date="2025-08" db="UniProtKB">
        <authorList>
            <consortium name="RefSeq"/>
        </authorList>
    </citation>
    <scope>IDENTIFICATION</scope>
</reference>
<accession>A0A9W3BJH8</accession>
<feature type="disulfide bond" evidence="14">
    <location>
        <begin position="261"/>
        <end position="273"/>
    </location>
</feature>
<dbReference type="Pfam" id="PF00058">
    <property type="entry name" value="Ldl_recept_b"/>
    <property type="match status" value="14"/>
</dbReference>
<evidence type="ECO:0000256" key="16">
    <source>
        <dbReference type="SAM" id="MobiDB-lite"/>
    </source>
</evidence>
<feature type="repeat" description="LDL-receptor class B" evidence="15">
    <location>
        <begin position="548"/>
        <end position="591"/>
    </location>
</feature>
<dbReference type="SUPFAM" id="SSF57424">
    <property type="entry name" value="LDL receptor-like module"/>
    <property type="match status" value="8"/>
</dbReference>
<dbReference type="RefSeq" id="XP_055899578.1">
    <property type="nucleotide sequence ID" value="XM_056043603.1"/>
</dbReference>
<keyword evidence="7" id="KW-0677">Repeat</keyword>
<evidence type="ECO:0000256" key="8">
    <source>
        <dbReference type="ARBA" id="ARBA00022989"/>
    </source>
</evidence>
<dbReference type="PROSITE" id="PS01186">
    <property type="entry name" value="EGF_2"/>
    <property type="match status" value="1"/>
</dbReference>
<dbReference type="SMART" id="SM00192">
    <property type="entry name" value="LDLa"/>
    <property type="match status" value="8"/>
</dbReference>
<keyword evidence="10 13" id="KW-1015">Disulfide bond</keyword>
<protein>
    <submittedName>
        <fullName evidence="21">Low-density lipoprotein receptor-related protein 4-like isoform X1</fullName>
    </submittedName>
</protein>
<feature type="disulfide bond" evidence="14">
    <location>
        <begin position="319"/>
        <end position="334"/>
    </location>
</feature>
<evidence type="ECO:0000256" key="4">
    <source>
        <dbReference type="ARBA" id="ARBA00022583"/>
    </source>
</evidence>
<gene>
    <name evidence="21" type="primary">LOC106073702</name>
</gene>
<dbReference type="Proteomes" id="UP001165740">
    <property type="component" value="Chromosome 10"/>
</dbReference>
<feature type="disulfide bond" evidence="14">
    <location>
        <begin position="204"/>
        <end position="219"/>
    </location>
</feature>
<dbReference type="PROSITE" id="PS50026">
    <property type="entry name" value="EGF_3"/>
    <property type="match status" value="1"/>
</dbReference>
<keyword evidence="6 18" id="KW-0732">Signal</keyword>
<dbReference type="FunFam" id="2.10.25.10:FF:000240">
    <property type="entry name" value="Vitamin K-dependent protein S"/>
    <property type="match status" value="1"/>
</dbReference>
<feature type="signal peptide" evidence="18">
    <location>
        <begin position="1"/>
        <end position="24"/>
    </location>
</feature>
<feature type="disulfide bond" evidence="14">
    <location>
        <begin position="85"/>
        <end position="100"/>
    </location>
</feature>
<keyword evidence="3 13" id="KW-0245">EGF-like domain</keyword>
<keyword evidence="9 17" id="KW-0472">Membrane</keyword>
<feature type="disulfide bond" evidence="14">
    <location>
        <begin position="222"/>
        <end position="234"/>
    </location>
</feature>
<dbReference type="Pfam" id="PF14670">
    <property type="entry name" value="FXa_inhibition"/>
    <property type="match status" value="4"/>
</dbReference>
<dbReference type="FunFam" id="2.10.25.10:FF:000037">
    <property type="entry name" value="Signal peptide, CUB domain and EGF-like domain-containing 2"/>
    <property type="match status" value="1"/>
</dbReference>
<feature type="repeat" description="LDL-receptor class B" evidence="15">
    <location>
        <begin position="1116"/>
        <end position="1158"/>
    </location>
</feature>
<dbReference type="Pfam" id="PF07645">
    <property type="entry name" value="EGF_CA"/>
    <property type="match status" value="1"/>
</dbReference>
<dbReference type="Gene3D" id="2.10.25.10">
    <property type="entry name" value="Laminin"/>
    <property type="match status" value="2"/>
</dbReference>
<feature type="disulfide bond" evidence="14">
    <location>
        <begin position="73"/>
        <end position="91"/>
    </location>
</feature>
<dbReference type="OMA" id="NNRYTAI"/>
<feature type="disulfide bond" evidence="13">
    <location>
        <begin position="381"/>
        <end position="391"/>
    </location>
</feature>
<evidence type="ECO:0000256" key="9">
    <source>
        <dbReference type="ARBA" id="ARBA00023136"/>
    </source>
</evidence>
<dbReference type="OrthoDB" id="72419at2759"/>
<feature type="disulfide bond" evidence="14">
    <location>
        <begin position="66"/>
        <end position="78"/>
    </location>
</feature>
<feature type="repeat" description="LDL-receptor class B" evidence="15">
    <location>
        <begin position="768"/>
        <end position="810"/>
    </location>
</feature>
<keyword evidence="8 17" id="KW-1133">Transmembrane helix</keyword>
<evidence type="ECO:0000256" key="10">
    <source>
        <dbReference type="ARBA" id="ARBA00023157"/>
    </source>
</evidence>
<feature type="repeat" description="LDL-receptor class B" evidence="15">
    <location>
        <begin position="1073"/>
        <end position="1115"/>
    </location>
</feature>
<dbReference type="PROSITE" id="PS01187">
    <property type="entry name" value="EGF_CA"/>
    <property type="match status" value="1"/>
</dbReference>
<evidence type="ECO:0000256" key="12">
    <source>
        <dbReference type="ARBA" id="ARBA00023180"/>
    </source>
</evidence>
<evidence type="ECO:0000313" key="21">
    <source>
        <dbReference type="RefSeq" id="XP_055899578.1"/>
    </source>
</evidence>
<evidence type="ECO:0000256" key="5">
    <source>
        <dbReference type="ARBA" id="ARBA00022692"/>
    </source>
</evidence>
<feature type="repeat" description="LDL-receptor class B" evidence="15">
    <location>
        <begin position="1422"/>
        <end position="1464"/>
    </location>
</feature>
<proteinExistence type="predicted"/>
<evidence type="ECO:0000256" key="2">
    <source>
        <dbReference type="ARBA" id="ARBA00022475"/>
    </source>
</evidence>
<feature type="repeat" description="LDL-receptor class B" evidence="15">
    <location>
        <begin position="854"/>
        <end position="897"/>
    </location>
</feature>
<feature type="repeat" description="LDL-receptor class B" evidence="15">
    <location>
        <begin position="811"/>
        <end position="853"/>
    </location>
</feature>
<dbReference type="SUPFAM" id="SSF63825">
    <property type="entry name" value="YWTD domain"/>
    <property type="match status" value="4"/>
</dbReference>
<dbReference type="GO" id="GO:0006898">
    <property type="term" value="P:receptor-mediated endocytosis"/>
    <property type="evidence" value="ECO:0007669"/>
    <property type="project" value="TreeGrafter"/>
</dbReference>
<dbReference type="InterPro" id="IPR011042">
    <property type="entry name" value="6-blade_b-propeller_TolB-like"/>
</dbReference>
<feature type="disulfide bond" evidence="14">
    <location>
        <begin position="112"/>
        <end position="130"/>
    </location>
</feature>
<feature type="region of interest" description="Disordered" evidence="16">
    <location>
        <begin position="1804"/>
        <end position="1826"/>
    </location>
</feature>
<feature type="repeat" description="LDL-receptor class B" evidence="15">
    <location>
        <begin position="1509"/>
        <end position="1550"/>
    </location>
</feature>
<feature type="disulfide bond" evidence="14">
    <location>
        <begin position="268"/>
        <end position="286"/>
    </location>
</feature>
<dbReference type="PROSITE" id="PS01209">
    <property type="entry name" value="LDLRA_1"/>
    <property type="match status" value="4"/>
</dbReference>
<feature type="disulfide bond" evidence="14">
    <location>
        <begin position="143"/>
        <end position="155"/>
    </location>
</feature>
<dbReference type="SUPFAM" id="SSF57196">
    <property type="entry name" value="EGF/Laminin"/>
    <property type="match status" value="3"/>
</dbReference>
<dbReference type="FunFam" id="4.10.400.10:FF:000034">
    <property type="entry name" value="Low-density lipoprotein receptor-related protein 2"/>
    <property type="match status" value="2"/>
</dbReference>
<dbReference type="InterPro" id="IPR000033">
    <property type="entry name" value="LDLR_classB_rpt"/>
</dbReference>
<dbReference type="InterPro" id="IPR001881">
    <property type="entry name" value="EGF-like_Ca-bd_dom"/>
</dbReference>
<dbReference type="PANTHER" id="PTHR22722">
    <property type="entry name" value="LOW-DENSITY LIPOPROTEIN RECEPTOR-RELATED PROTEIN 2-RELATED"/>
    <property type="match status" value="1"/>
</dbReference>
<dbReference type="SMART" id="SM00181">
    <property type="entry name" value="EGF"/>
    <property type="match status" value="6"/>
</dbReference>
<dbReference type="SMART" id="SM00135">
    <property type="entry name" value="LY"/>
    <property type="match status" value="20"/>
</dbReference>
<feature type="repeat" description="LDL-receptor class B" evidence="15">
    <location>
        <begin position="1378"/>
        <end position="1421"/>
    </location>
</feature>
<name>A0A9W3BJH8_BIOGL</name>
<dbReference type="GO" id="GO:0016324">
    <property type="term" value="C:apical plasma membrane"/>
    <property type="evidence" value="ECO:0007669"/>
    <property type="project" value="TreeGrafter"/>
</dbReference>
<dbReference type="GO" id="GO:0043235">
    <property type="term" value="C:receptor complex"/>
    <property type="evidence" value="ECO:0007669"/>
    <property type="project" value="TreeGrafter"/>
</dbReference>
<keyword evidence="20" id="KW-1185">Reference proteome</keyword>
<feature type="disulfide bond" evidence="14">
    <location>
        <begin position="241"/>
        <end position="256"/>
    </location>
</feature>
<keyword evidence="12" id="KW-0325">Glycoprotein</keyword>
<feature type="repeat" description="LDL-receptor class B" evidence="15">
    <location>
        <begin position="1203"/>
        <end position="1244"/>
    </location>
</feature>
<feature type="disulfide bond" evidence="14">
    <location>
        <begin position="105"/>
        <end position="117"/>
    </location>
</feature>
<keyword evidence="4" id="KW-0254">Endocytosis</keyword>
<dbReference type="FunFam" id="2.120.10.30:FF:000008">
    <property type="entry name" value="Low-density lipoprotein receptor-related protein 4"/>
    <property type="match status" value="4"/>
</dbReference>